<dbReference type="PANTHER" id="PTHR10046">
    <property type="entry name" value="ATP DEPENDENT LON PROTEASE FAMILY MEMBER"/>
    <property type="match status" value="1"/>
</dbReference>
<feature type="domain" description="PDZ" evidence="2">
    <location>
        <begin position="101"/>
        <end position="187"/>
    </location>
</feature>
<dbReference type="EMBL" id="FOMR01000004">
    <property type="protein sequence ID" value="SFD82832.1"/>
    <property type="molecule type" value="Genomic_DNA"/>
</dbReference>
<dbReference type="PROSITE" id="PS50106">
    <property type="entry name" value="PDZ"/>
    <property type="match status" value="1"/>
</dbReference>
<dbReference type="RefSeq" id="WP_090083765.1">
    <property type="nucleotide sequence ID" value="NZ_FOMR01000004.1"/>
</dbReference>
<dbReference type="Pfam" id="PF05362">
    <property type="entry name" value="Lon_C"/>
    <property type="match status" value="1"/>
</dbReference>
<dbReference type="GO" id="GO:0030163">
    <property type="term" value="P:protein catabolic process"/>
    <property type="evidence" value="ECO:0007669"/>
    <property type="project" value="InterPro"/>
</dbReference>
<accession>A0A1I1VIF7</accession>
<keyword evidence="1" id="KW-0645">Protease</keyword>
<dbReference type="InterPro" id="IPR001478">
    <property type="entry name" value="PDZ"/>
</dbReference>
<proteinExistence type="inferred from homology"/>
<dbReference type="SUPFAM" id="SSF54211">
    <property type="entry name" value="Ribosomal protein S5 domain 2-like"/>
    <property type="match status" value="1"/>
</dbReference>
<keyword evidence="5" id="KW-1185">Reference proteome</keyword>
<dbReference type="NCBIfam" id="NF041438">
    <property type="entry name" value="SepM_fam_S16"/>
    <property type="match status" value="1"/>
</dbReference>
<feature type="active site" evidence="1">
    <location>
        <position position="280"/>
    </location>
</feature>
<dbReference type="GO" id="GO:0004252">
    <property type="term" value="F:serine-type endopeptidase activity"/>
    <property type="evidence" value="ECO:0007669"/>
    <property type="project" value="UniProtKB-UniRule"/>
</dbReference>
<feature type="domain" description="Lon proteolytic" evidence="3">
    <location>
        <begin position="188"/>
        <end position="337"/>
    </location>
</feature>
<feature type="active site" evidence="1">
    <location>
        <position position="235"/>
    </location>
</feature>
<dbReference type="InterPro" id="IPR014721">
    <property type="entry name" value="Ribsml_uS5_D2-typ_fold_subgr"/>
</dbReference>
<dbReference type="GO" id="GO:0004176">
    <property type="term" value="F:ATP-dependent peptidase activity"/>
    <property type="evidence" value="ECO:0007669"/>
    <property type="project" value="UniProtKB-UniRule"/>
</dbReference>
<name>A0A1I1VIF7_9BACI</name>
<organism evidence="4 5">
    <name type="scientific">Lentibacillus persicus</name>
    <dbReference type="NCBI Taxonomy" id="640948"/>
    <lineage>
        <taxon>Bacteria</taxon>
        <taxon>Bacillati</taxon>
        <taxon>Bacillota</taxon>
        <taxon>Bacilli</taxon>
        <taxon>Bacillales</taxon>
        <taxon>Bacillaceae</taxon>
        <taxon>Lentibacillus</taxon>
    </lineage>
</organism>
<comment type="similarity">
    <text evidence="1">Belongs to the peptidase S16 family.</text>
</comment>
<evidence type="ECO:0000313" key="5">
    <source>
        <dbReference type="Proteomes" id="UP000199474"/>
    </source>
</evidence>
<reference evidence="5" key="1">
    <citation type="submission" date="2016-10" db="EMBL/GenBank/DDBJ databases">
        <authorList>
            <person name="Varghese N."/>
            <person name="Submissions S."/>
        </authorList>
    </citation>
    <scope>NUCLEOTIDE SEQUENCE [LARGE SCALE GENOMIC DNA]</scope>
    <source>
        <strain evidence="5">DSM 22530</strain>
    </source>
</reference>
<dbReference type="InterPro" id="IPR036034">
    <property type="entry name" value="PDZ_sf"/>
</dbReference>
<dbReference type="AlphaFoldDB" id="A0A1I1VIF7"/>
<keyword evidence="1" id="KW-0720">Serine protease</keyword>
<comment type="catalytic activity">
    <reaction evidence="1">
        <text>Hydrolysis of proteins in presence of ATP.</text>
        <dbReference type="EC" id="3.4.21.53"/>
    </reaction>
</comment>
<evidence type="ECO:0000313" key="4">
    <source>
        <dbReference type="EMBL" id="SFD82832.1"/>
    </source>
</evidence>
<keyword evidence="1" id="KW-0378">Hydrolase</keyword>
<gene>
    <name evidence="4" type="ORF">SAMN05216238_104273</name>
</gene>
<dbReference type="EC" id="3.4.21.53" evidence="1"/>
<dbReference type="GO" id="GO:0006508">
    <property type="term" value="P:proteolysis"/>
    <property type="evidence" value="ECO:0007669"/>
    <property type="project" value="UniProtKB-KW"/>
</dbReference>
<evidence type="ECO:0000256" key="1">
    <source>
        <dbReference type="PROSITE-ProRule" id="PRU01122"/>
    </source>
</evidence>
<dbReference type="STRING" id="640948.SAMN05216238_104273"/>
<dbReference type="Gene3D" id="3.30.230.10">
    <property type="match status" value="1"/>
</dbReference>
<dbReference type="OrthoDB" id="2356897at2"/>
<dbReference type="Proteomes" id="UP000199474">
    <property type="component" value="Unassembled WGS sequence"/>
</dbReference>
<evidence type="ECO:0000259" key="2">
    <source>
        <dbReference type="PROSITE" id="PS50106"/>
    </source>
</evidence>
<protein>
    <recommendedName>
        <fullName evidence="1">endopeptidase La</fullName>
        <ecNumber evidence="1">3.4.21.53</ecNumber>
    </recommendedName>
</protein>
<evidence type="ECO:0000259" key="3">
    <source>
        <dbReference type="PROSITE" id="PS51786"/>
    </source>
</evidence>
<dbReference type="SMART" id="SM00228">
    <property type="entry name" value="PDZ"/>
    <property type="match status" value="1"/>
</dbReference>
<dbReference type="GO" id="GO:0005524">
    <property type="term" value="F:ATP binding"/>
    <property type="evidence" value="ECO:0007669"/>
    <property type="project" value="InterPro"/>
</dbReference>
<dbReference type="InterPro" id="IPR027065">
    <property type="entry name" value="Lon_Prtase"/>
</dbReference>
<dbReference type="PROSITE" id="PS51786">
    <property type="entry name" value="LON_PROTEOLYTIC"/>
    <property type="match status" value="1"/>
</dbReference>
<dbReference type="SUPFAM" id="SSF50156">
    <property type="entry name" value="PDZ domain-like"/>
    <property type="match status" value="1"/>
</dbReference>
<dbReference type="Pfam" id="PF13180">
    <property type="entry name" value="PDZ_2"/>
    <property type="match status" value="1"/>
</dbReference>
<sequence>MRFTKKHIIYLILVVAIALFISAYKLPFYVYKPGGADALNAIVEVAEGHQSEGDMHLVTIRGGQATPVQYIMAKVMPHQEIMPLREVRPEGVSEDEYFHAQLQMMESSQEASTVVAYEAAGEDITIDYKGVYVVSVIDGMPADGVLQTGDRITAIDGNEIDESNDLIDYVDNKQAGDTITVKVEREQEVIEKRIQLKAFPDMDERAGVGIQLVTDRNVEVDPEVNFSSGSIGGPSAGLMFSLEIYDQLTEEDLTKGYEIAGTGEVDYQGNVHQIGGVDKKVIAADREGCDVFFASDNKEAEDSNYENAVKTAEEIGTDMKIVPVNTFQDALDYLQNLEPAQT</sequence>
<dbReference type="InterPro" id="IPR008269">
    <property type="entry name" value="Lon_proteolytic"/>
</dbReference>
<dbReference type="InterPro" id="IPR020568">
    <property type="entry name" value="Ribosomal_Su5_D2-typ_SF"/>
</dbReference>